<evidence type="ECO:0000256" key="10">
    <source>
        <dbReference type="ARBA" id="ARBA00023310"/>
    </source>
</evidence>
<keyword evidence="8" id="KW-0406">Ion transport</keyword>
<keyword evidence="7 12" id="KW-1133">Transmembrane helix</keyword>
<dbReference type="InterPro" id="IPR035908">
    <property type="entry name" value="F0_ATP_A_sf"/>
</dbReference>
<keyword evidence="9 12" id="KW-0472">Membrane</keyword>
<sequence length="259" mass="28173">MLSSPLEQFEVNGLVTFIFCDPSSGQPFALNILTNASLFVLILLLLLWYFCKYPLVSGRLVPTRTMQVACELLLEFASGLVKENTAAKHKILLVFVPYVFVVFFFVLFSNFVGMVPYSFTVTSSLAATLAVALASFIGVNIVGAAIHRLGFLAIFLPPGCPVFISPFIIMIETVSYAARVLSLSIRLFANMMAGHTLLKILAGFAWQMLTSGGAWILIGLGPLAVISAVCVLELAVAFLQAYVFTVLICLYIKDAAELH</sequence>
<accession>A0A140GYQ8</accession>
<dbReference type="GeneID" id="27074328"/>
<comment type="similarity">
    <text evidence="2">Belongs to the ATPase A chain family.</text>
</comment>
<dbReference type="CDD" id="cd00310">
    <property type="entry name" value="ATP-synt_Fo_a_6"/>
    <property type="match status" value="1"/>
</dbReference>
<dbReference type="InterPro" id="IPR023011">
    <property type="entry name" value="ATP_synth_F0_asu_AS"/>
</dbReference>
<proteinExistence type="inferred from homology"/>
<dbReference type="PANTHER" id="PTHR11410:SF0">
    <property type="entry name" value="ATP SYNTHASE SUBUNIT A"/>
    <property type="match status" value="1"/>
</dbReference>
<dbReference type="NCBIfam" id="TIGR01131">
    <property type="entry name" value="ATP_synt_6_or_A"/>
    <property type="match status" value="1"/>
</dbReference>
<dbReference type="GO" id="GO:0005743">
    <property type="term" value="C:mitochondrial inner membrane"/>
    <property type="evidence" value="ECO:0007669"/>
    <property type="project" value="UniProtKB-SubCell"/>
</dbReference>
<gene>
    <name evidence="13" type="primary">atp6</name>
    <name evidence="13" type="ORF">AN617_31</name>
</gene>
<dbReference type="InterPro" id="IPR000568">
    <property type="entry name" value="ATP_synth_F0_asu"/>
</dbReference>
<keyword evidence="3" id="KW-0813">Transport</keyword>
<feature type="transmembrane region" description="Helical" evidence="12">
    <location>
        <begin position="91"/>
        <end position="111"/>
    </location>
</feature>
<dbReference type="PRINTS" id="PR00123">
    <property type="entry name" value="ATPASEA"/>
</dbReference>
<evidence type="ECO:0000256" key="2">
    <source>
        <dbReference type="ARBA" id="ARBA00006810"/>
    </source>
</evidence>
<comment type="subcellular location">
    <subcellularLocation>
        <location evidence="1 11">Mitochondrion inner membrane</location>
        <topology evidence="1 11">Multi-pass membrane protein</topology>
    </subcellularLocation>
</comment>
<evidence type="ECO:0000256" key="8">
    <source>
        <dbReference type="ARBA" id="ARBA00023065"/>
    </source>
</evidence>
<dbReference type="Gene3D" id="1.20.120.220">
    <property type="entry name" value="ATP synthase, F0 complex, subunit A"/>
    <property type="match status" value="1"/>
</dbReference>
<dbReference type="Pfam" id="PF00119">
    <property type="entry name" value="ATP-synt_A"/>
    <property type="match status" value="1"/>
</dbReference>
<reference evidence="13" key="1">
    <citation type="journal article" date="2016" name="Sci. Rep.">
        <title>Comparative genomics of mitochondria in chlorarachniophyte algae: endosymbiotic gene transfer and organellar genome dynamics.</title>
        <authorList>
            <person name="Tanifuji G."/>
            <person name="Archibald J.M."/>
            <person name="Hashimoto T."/>
        </authorList>
    </citation>
    <scope>NUCLEOTIDE SEQUENCE</scope>
    <source>
        <strain evidence="13">CCMP622</strain>
    </source>
</reference>
<name>A0A140GYQ8_9EUKA</name>
<dbReference type="PROSITE" id="PS00449">
    <property type="entry name" value="ATPASE_A"/>
    <property type="match status" value="1"/>
</dbReference>
<keyword evidence="5 12" id="KW-0812">Transmembrane</keyword>
<evidence type="ECO:0000256" key="12">
    <source>
        <dbReference type="SAM" id="Phobius"/>
    </source>
</evidence>
<keyword evidence="10" id="KW-0066">ATP synthesis</keyword>
<feature type="transmembrane region" description="Helical" evidence="12">
    <location>
        <begin position="200"/>
        <end position="218"/>
    </location>
</feature>
<feature type="transmembrane region" description="Helical" evidence="12">
    <location>
        <begin position="224"/>
        <end position="252"/>
    </location>
</feature>
<keyword evidence="6" id="KW-0375">Hydrogen ion transport</keyword>
<dbReference type="SUPFAM" id="SSF81336">
    <property type="entry name" value="F1F0 ATP synthase subunit A"/>
    <property type="match status" value="1"/>
</dbReference>
<evidence type="ECO:0000256" key="4">
    <source>
        <dbReference type="ARBA" id="ARBA00022547"/>
    </source>
</evidence>
<dbReference type="FunFam" id="1.20.120.220:FF:000003">
    <property type="entry name" value="ATP synthase subunit a"/>
    <property type="match status" value="1"/>
</dbReference>
<keyword evidence="13" id="KW-0496">Mitochondrion</keyword>
<evidence type="ECO:0000313" key="13">
    <source>
        <dbReference type="EMBL" id="AMN87080.1"/>
    </source>
</evidence>
<dbReference type="AlphaFoldDB" id="A0A140GYQ8"/>
<evidence type="ECO:0000256" key="11">
    <source>
        <dbReference type="RuleBase" id="RU004450"/>
    </source>
</evidence>
<evidence type="ECO:0000256" key="6">
    <source>
        <dbReference type="ARBA" id="ARBA00022781"/>
    </source>
</evidence>
<dbReference type="RefSeq" id="YP_009239999.1">
    <property type="nucleotide sequence ID" value="NC_029731.1"/>
</dbReference>
<dbReference type="GO" id="GO:0046933">
    <property type="term" value="F:proton-transporting ATP synthase activity, rotational mechanism"/>
    <property type="evidence" value="ECO:0007669"/>
    <property type="project" value="TreeGrafter"/>
</dbReference>
<dbReference type="PANTHER" id="PTHR11410">
    <property type="entry name" value="ATP SYNTHASE SUBUNIT A"/>
    <property type="match status" value="1"/>
</dbReference>
<dbReference type="EMBL" id="KT806043">
    <property type="protein sequence ID" value="AMN87080.1"/>
    <property type="molecule type" value="Genomic_DNA"/>
</dbReference>
<evidence type="ECO:0000256" key="9">
    <source>
        <dbReference type="ARBA" id="ARBA00023136"/>
    </source>
</evidence>
<evidence type="ECO:0000256" key="3">
    <source>
        <dbReference type="ARBA" id="ARBA00022448"/>
    </source>
</evidence>
<keyword evidence="4" id="KW-0138">CF(0)</keyword>
<evidence type="ECO:0000256" key="1">
    <source>
        <dbReference type="ARBA" id="ARBA00004448"/>
    </source>
</evidence>
<evidence type="ECO:0000256" key="5">
    <source>
        <dbReference type="ARBA" id="ARBA00022692"/>
    </source>
</evidence>
<dbReference type="HAMAP" id="MF_01393">
    <property type="entry name" value="ATP_synth_a_bact"/>
    <property type="match status" value="1"/>
</dbReference>
<feature type="transmembrane region" description="Helical" evidence="12">
    <location>
        <begin position="149"/>
        <end position="170"/>
    </location>
</feature>
<feature type="transmembrane region" description="Helical" evidence="12">
    <location>
        <begin position="28"/>
        <end position="50"/>
    </location>
</feature>
<geneLocation type="mitochondrion" evidence="13"/>
<feature type="transmembrane region" description="Helical" evidence="12">
    <location>
        <begin position="117"/>
        <end position="142"/>
    </location>
</feature>
<evidence type="ECO:0000256" key="7">
    <source>
        <dbReference type="ARBA" id="ARBA00022989"/>
    </source>
</evidence>
<dbReference type="InterPro" id="IPR045083">
    <property type="entry name" value="ATP_synth_F0_asu_bact/mt"/>
</dbReference>
<protein>
    <recommendedName>
        <fullName evidence="11">ATP synthase subunit a</fullName>
    </recommendedName>
</protein>
<dbReference type="GO" id="GO:0045259">
    <property type="term" value="C:proton-transporting ATP synthase complex"/>
    <property type="evidence" value="ECO:0007669"/>
    <property type="project" value="UniProtKB-KW"/>
</dbReference>
<organism evidence="13">
    <name type="scientific">Lotharella oceanica</name>
    <dbReference type="NCBI Taxonomy" id="641309"/>
    <lineage>
        <taxon>Eukaryota</taxon>
        <taxon>Sar</taxon>
        <taxon>Rhizaria</taxon>
        <taxon>Cercozoa</taxon>
        <taxon>Chlorarachniophyceae</taxon>
        <taxon>Lotharella</taxon>
    </lineage>
</organism>